<gene>
    <name evidence="3" type="ORF">AAFC00_006128</name>
</gene>
<feature type="region of interest" description="Disordered" evidence="1">
    <location>
        <begin position="277"/>
        <end position="338"/>
    </location>
</feature>
<feature type="compositionally biased region" description="Low complexity" evidence="1">
    <location>
        <begin position="319"/>
        <end position="330"/>
    </location>
</feature>
<evidence type="ECO:0000256" key="1">
    <source>
        <dbReference type="SAM" id="MobiDB-lite"/>
    </source>
</evidence>
<proteinExistence type="predicted"/>
<dbReference type="PANTHER" id="PTHR28065:SF1">
    <property type="entry name" value="DUF4050 DOMAIN-CONTAINING PROTEIN"/>
    <property type="match status" value="1"/>
</dbReference>
<feature type="compositionally biased region" description="Polar residues" evidence="1">
    <location>
        <begin position="291"/>
        <end position="307"/>
    </location>
</feature>
<keyword evidence="4" id="KW-1185">Reference proteome</keyword>
<feature type="compositionally biased region" description="Low complexity" evidence="1">
    <location>
        <begin position="119"/>
        <end position="133"/>
    </location>
</feature>
<dbReference type="InterPro" id="IPR053274">
    <property type="entry name" value="Fluconazole_resistance"/>
</dbReference>
<sequence>MPLHLGLPHGHAQEETREARRMLQDKVRNDWEYPSAPHPHTHTSAYVLPNAKEAVAAHVMDGPQSSTAAAVMTRSSSIDFEPIGWRERVYSDNETSDDEDGEDRVISSGLRAVQIGRKSGSSHSAATSMSQLSNSGGSVTAQKEARKRKRQEKSEEEMTWNIGLAHYSAQRNAWTAARSNQMRQANPADAVDEADKTASTAPAIVEPKTQPLAIAEDASVLLPIAPRLLPNHPVRRRITSHTYSEIYSKVILQARTPTIPINLQDITNALIHGWKEEGNWPPKPAAPEPSVATSKKNSHANNNNDKQANGKDAVKNSEASGGAAGAHASSPNRHPHLTKGMNAVTKVFHGLTGGPLDGHRG</sequence>
<feature type="domain" description="Gag1-like clamp" evidence="2">
    <location>
        <begin position="134"/>
        <end position="281"/>
    </location>
</feature>
<dbReference type="PANTHER" id="PTHR28065">
    <property type="entry name" value="FREQUENIN"/>
    <property type="match status" value="1"/>
</dbReference>
<accession>A0ABR3P5K1</accession>
<dbReference type="Proteomes" id="UP001562354">
    <property type="component" value="Unassembled WGS sequence"/>
</dbReference>
<evidence type="ECO:0000313" key="3">
    <source>
        <dbReference type="EMBL" id="KAL1297560.1"/>
    </source>
</evidence>
<comment type="caution">
    <text evidence="3">The sequence shown here is derived from an EMBL/GenBank/DDBJ whole genome shotgun (WGS) entry which is preliminary data.</text>
</comment>
<protein>
    <recommendedName>
        <fullName evidence="2">Gag1-like clamp domain-containing protein</fullName>
    </recommendedName>
</protein>
<dbReference type="GeneID" id="95979827"/>
<dbReference type="RefSeq" id="XP_069197242.1">
    <property type="nucleotide sequence ID" value="XM_069346032.1"/>
</dbReference>
<dbReference type="EMBL" id="JBFMKM010000014">
    <property type="protein sequence ID" value="KAL1297560.1"/>
    <property type="molecule type" value="Genomic_DNA"/>
</dbReference>
<evidence type="ECO:0000259" key="2">
    <source>
        <dbReference type="Pfam" id="PF13259"/>
    </source>
</evidence>
<dbReference type="InterPro" id="IPR025124">
    <property type="entry name" value="Gag1-like_clamp"/>
</dbReference>
<organism evidence="3 4">
    <name type="scientific">Neodothiora populina</name>
    <dbReference type="NCBI Taxonomy" id="2781224"/>
    <lineage>
        <taxon>Eukaryota</taxon>
        <taxon>Fungi</taxon>
        <taxon>Dikarya</taxon>
        <taxon>Ascomycota</taxon>
        <taxon>Pezizomycotina</taxon>
        <taxon>Dothideomycetes</taxon>
        <taxon>Dothideomycetidae</taxon>
        <taxon>Dothideales</taxon>
        <taxon>Dothioraceae</taxon>
        <taxon>Neodothiora</taxon>
    </lineage>
</organism>
<evidence type="ECO:0000313" key="4">
    <source>
        <dbReference type="Proteomes" id="UP001562354"/>
    </source>
</evidence>
<dbReference type="Pfam" id="PF13259">
    <property type="entry name" value="clamp_Gag1-like"/>
    <property type="match status" value="1"/>
</dbReference>
<reference evidence="3 4" key="1">
    <citation type="submission" date="2024-07" db="EMBL/GenBank/DDBJ databases">
        <title>Draft sequence of the Neodothiora populina.</title>
        <authorList>
            <person name="Drown D.D."/>
            <person name="Schuette U.S."/>
            <person name="Buechlein A.B."/>
            <person name="Rusch D.R."/>
            <person name="Winton L.W."/>
            <person name="Adams G.A."/>
        </authorList>
    </citation>
    <scope>NUCLEOTIDE SEQUENCE [LARGE SCALE GENOMIC DNA]</scope>
    <source>
        <strain evidence="3 4">CPC 39397</strain>
    </source>
</reference>
<feature type="region of interest" description="Disordered" evidence="1">
    <location>
        <begin position="117"/>
        <end position="157"/>
    </location>
</feature>
<name>A0ABR3P5K1_9PEZI</name>